<dbReference type="Proteomes" id="UP000019140">
    <property type="component" value="Unassembled WGS sequence"/>
</dbReference>
<dbReference type="HOGENOM" id="CLU_086327_1_1_7"/>
<reference evidence="2 3" key="1">
    <citation type="journal article" date="2014" name="Nature">
        <title>An environmental bacterial taxon with a large and distinct metabolic repertoire.</title>
        <authorList>
            <person name="Wilson M.C."/>
            <person name="Mori T."/>
            <person name="Ruckert C."/>
            <person name="Uria A.R."/>
            <person name="Helf M.J."/>
            <person name="Takada K."/>
            <person name="Gernert C."/>
            <person name="Steffens U.A."/>
            <person name="Heycke N."/>
            <person name="Schmitt S."/>
            <person name="Rinke C."/>
            <person name="Helfrich E.J."/>
            <person name="Brachmann A.O."/>
            <person name="Gurgui C."/>
            <person name="Wakimoto T."/>
            <person name="Kracht M."/>
            <person name="Crusemann M."/>
            <person name="Hentschel U."/>
            <person name="Abe I."/>
            <person name="Matsunaga S."/>
            <person name="Kalinowski J."/>
            <person name="Takeyama H."/>
            <person name="Piel J."/>
        </authorList>
    </citation>
    <scope>NUCLEOTIDE SEQUENCE [LARGE SCALE GENOMIC DNA]</scope>
    <source>
        <strain evidence="3">TSY2</strain>
    </source>
</reference>
<evidence type="ECO:0000313" key="3">
    <source>
        <dbReference type="Proteomes" id="UP000019140"/>
    </source>
</evidence>
<dbReference type="InterPro" id="IPR007172">
    <property type="entry name" value="DUF374"/>
</dbReference>
<accession>W4MEC8</accession>
<keyword evidence="3" id="KW-1185">Reference proteome</keyword>
<evidence type="ECO:0000313" key="2">
    <source>
        <dbReference type="EMBL" id="ETX08694.1"/>
    </source>
</evidence>
<evidence type="ECO:0000259" key="1">
    <source>
        <dbReference type="Pfam" id="PF04028"/>
    </source>
</evidence>
<feature type="domain" description="DUF374" evidence="1">
    <location>
        <begin position="63"/>
        <end position="129"/>
    </location>
</feature>
<comment type="caution">
    <text evidence="2">The sequence shown here is derived from an EMBL/GenBank/DDBJ whole genome shotgun (WGS) entry which is preliminary data.</text>
</comment>
<dbReference type="CDD" id="cd07983">
    <property type="entry name" value="LPLAT_DUF374-like"/>
    <property type="match status" value="1"/>
</dbReference>
<proteinExistence type="predicted"/>
<dbReference type="Pfam" id="PF04028">
    <property type="entry name" value="DUF374"/>
    <property type="match status" value="1"/>
</dbReference>
<organism evidence="2 3">
    <name type="scientific">Candidatus Entotheonella gemina</name>
    <dbReference type="NCBI Taxonomy" id="1429439"/>
    <lineage>
        <taxon>Bacteria</taxon>
        <taxon>Pseudomonadati</taxon>
        <taxon>Nitrospinota/Tectimicrobiota group</taxon>
        <taxon>Candidatus Tectimicrobiota</taxon>
        <taxon>Candidatus Entotheonellia</taxon>
        <taxon>Candidatus Entotheonellales</taxon>
        <taxon>Candidatus Entotheonellaceae</taxon>
        <taxon>Candidatus Entotheonella</taxon>
    </lineage>
</organism>
<dbReference type="EMBL" id="AZHX01000155">
    <property type="protein sequence ID" value="ETX08694.1"/>
    <property type="molecule type" value="Genomic_DNA"/>
</dbReference>
<dbReference type="AlphaFoldDB" id="W4MEC8"/>
<protein>
    <recommendedName>
        <fullName evidence="1">DUF374 domain-containing protein</fullName>
    </recommendedName>
</protein>
<gene>
    <name evidence="2" type="ORF">ETSY2_03900</name>
</gene>
<sequence length="216" mass="24889">MKRLSVRVAIRLAAWLLQVLFWTLRPVYIQEPVLRHLLDRQLPFIAAFWHGRLLYPLRLMQIYRQSRVTVLVSRSRDGEWISRIAQRFGVLPTRGSSHRGGGQGLLEMVRRVQEGYIACVTPDGPRGPRYQVQPGVVTLAQKTGAAIVPITYNAKWRKVMRSWDGFVLPLPFSRVVVIYGEPVCVPAQVTADRFRAAQQELEQRLQHMTDLADRFF</sequence>
<name>W4MEC8_9BACT</name>